<dbReference type="OrthoDB" id="76760at2759"/>
<evidence type="ECO:0000313" key="4">
    <source>
        <dbReference type="Proteomes" id="UP000243579"/>
    </source>
</evidence>
<name>A0A0A7CNX0_ACHHY</name>
<protein>
    <submittedName>
        <fullName evidence="2">Secreted protein</fullName>
    </submittedName>
</protein>
<reference evidence="2 4" key="1">
    <citation type="journal article" date="2014" name="Genome Biol. Evol.">
        <title>The secreted proteins of Achlya hypogyna and Thraustotheca clavata identify the ancestral oomycete secretome and reveal gene acquisitions by horizontal gene transfer.</title>
        <authorList>
            <person name="Misner I."/>
            <person name="Blouin N."/>
            <person name="Leonard G."/>
            <person name="Richards T.A."/>
            <person name="Lane C.E."/>
        </authorList>
    </citation>
    <scope>NUCLEOTIDE SEQUENCE</scope>
    <source>
        <strain evidence="2 4">ATCC 48635</strain>
    </source>
</reference>
<evidence type="ECO:0000256" key="1">
    <source>
        <dbReference type="SAM" id="SignalP"/>
    </source>
</evidence>
<dbReference type="EMBL" id="KM038658">
    <property type="protein sequence ID" value="AIG56119.1"/>
    <property type="molecule type" value="Genomic_DNA"/>
</dbReference>
<dbReference type="AlphaFoldDB" id="A0A0A7CNX0"/>
<evidence type="ECO:0000313" key="3">
    <source>
        <dbReference type="EMBL" id="OQR88023.1"/>
    </source>
</evidence>
<gene>
    <name evidence="3" type="ORF">ACHHYP_07721</name>
</gene>
<keyword evidence="1" id="KW-0732">Signal</keyword>
<evidence type="ECO:0000313" key="2">
    <source>
        <dbReference type="EMBL" id="AIG56119.1"/>
    </source>
</evidence>
<proteinExistence type="predicted"/>
<sequence length="110" mass="12114">MKTITLTRLVATIGAISQVVYGDANGTTTAAIQWGVTPLYTAPVAPALVPMSALPTFQELELFSKWTPAEVSQSTDFYLHSPLSPRNKKNTKYTYDERPKVTNFTCIDTN</sequence>
<keyword evidence="4" id="KW-1185">Reference proteome</keyword>
<feature type="signal peptide" evidence="1">
    <location>
        <begin position="1"/>
        <end position="22"/>
    </location>
</feature>
<organism evidence="2">
    <name type="scientific">Achlya hypogyna</name>
    <name type="common">Oomycete</name>
    <name type="synonym">Protoachlya hypogyna</name>
    <dbReference type="NCBI Taxonomy" id="1202772"/>
    <lineage>
        <taxon>Eukaryota</taxon>
        <taxon>Sar</taxon>
        <taxon>Stramenopiles</taxon>
        <taxon>Oomycota</taxon>
        <taxon>Saprolegniomycetes</taxon>
        <taxon>Saprolegniales</taxon>
        <taxon>Achlyaceae</taxon>
        <taxon>Achlya</taxon>
    </lineage>
</organism>
<dbReference type="EMBL" id="JNBR01001415">
    <property type="protein sequence ID" value="OQR88023.1"/>
    <property type="molecule type" value="Genomic_DNA"/>
</dbReference>
<accession>A0A0A7CNX0</accession>
<dbReference type="Proteomes" id="UP000243579">
    <property type="component" value="Unassembled WGS sequence"/>
</dbReference>
<feature type="chain" id="PRO_5002026882" evidence="1">
    <location>
        <begin position="23"/>
        <end position="110"/>
    </location>
</feature>